<dbReference type="EMBL" id="GBRH01230803">
    <property type="protein sequence ID" value="JAD67092.1"/>
    <property type="molecule type" value="Transcribed_RNA"/>
</dbReference>
<reference evidence="1" key="2">
    <citation type="journal article" date="2015" name="Data Brief">
        <title>Shoot transcriptome of the giant reed, Arundo donax.</title>
        <authorList>
            <person name="Barrero R.A."/>
            <person name="Guerrero F.D."/>
            <person name="Moolhuijzen P."/>
            <person name="Goolsby J.A."/>
            <person name="Tidwell J."/>
            <person name="Bellgard S.E."/>
            <person name="Bellgard M.I."/>
        </authorList>
    </citation>
    <scope>NUCLEOTIDE SEQUENCE</scope>
    <source>
        <tissue evidence="1">Shoot tissue taken approximately 20 cm above the soil surface</tissue>
    </source>
</reference>
<protein>
    <submittedName>
        <fullName evidence="1">Uncharacterized protein</fullName>
    </submittedName>
</protein>
<organism evidence="1">
    <name type="scientific">Arundo donax</name>
    <name type="common">Giant reed</name>
    <name type="synonym">Donax arundinaceus</name>
    <dbReference type="NCBI Taxonomy" id="35708"/>
    <lineage>
        <taxon>Eukaryota</taxon>
        <taxon>Viridiplantae</taxon>
        <taxon>Streptophyta</taxon>
        <taxon>Embryophyta</taxon>
        <taxon>Tracheophyta</taxon>
        <taxon>Spermatophyta</taxon>
        <taxon>Magnoliopsida</taxon>
        <taxon>Liliopsida</taxon>
        <taxon>Poales</taxon>
        <taxon>Poaceae</taxon>
        <taxon>PACMAD clade</taxon>
        <taxon>Arundinoideae</taxon>
        <taxon>Arundineae</taxon>
        <taxon>Arundo</taxon>
    </lineage>
</organism>
<name>A0A0A9C6I6_ARUDO</name>
<proteinExistence type="predicted"/>
<accession>A0A0A9C6I6</accession>
<reference evidence="1" key="1">
    <citation type="submission" date="2014-09" db="EMBL/GenBank/DDBJ databases">
        <authorList>
            <person name="Magalhaes I.L.F."/>
            <person name="Oliveira U."/>
            <person name="Santos F.R."/>
            <person name="Vidigal T.H.D.A."/>
            <person name="Brescovit A.D."/>
            <person name="Santos A.J."/>
        </authorList>
    </citation>
    <scope>NUCLEOTIDE SEQUENCE</scope>
    <source>
        <tissue evidence="1">Shoot tissue taken approximately 20 cm above the soil surface</tissue>
    </source>
</reference>
<sequence>MSTGCLTAAPISCADPHERELLCVYEHELLHHVIVSASCSTAA</sequence>
<dbReference type="AlphaFoldDB" id="A0A0A9C6I6"/>
<evidence type="ECO:0000313" key="1">
    <source>
        <dbReference type="EMBL" id="JAD67092.1"/>
    </source>
</evidence>